<dbReference type="InterPro" id="IPR039261">
    <property type="entry name" value="FNR_nucleotide-bd"/>
</dbReference>
<dbReference type="AlphaFoldDB" id="A0A0S2F5M8"/>
<dbReference type="InterPro" id="IPR050415">
    <property type="entry name" value="MRET"/>
</dbReference>
<dbReference type="Gene3D" id="2.40.30.10">
    <property type="entry name" value="Translation factors"/>
    <property type="match status" value="1"/>
</dbReference>
<organism evidence="11 12">
    <name type="scientific">Lysobacter antibioticus</name>
    <dbReference type="NCBI Taxonomy" id="84531"/>
    <lineage>
        <taxon>Bacteria</taxon>
        <taxon>Pseudomonadati</taxon>
        <taxon>Pseudomonadota</taxon>
        <taxon>Gammaproteobacteria</taxon>
        <taxon>Lysobacterales</taxon>
        <taxon>Lysobacteraceae</taxon>
        <taxon>Lysobacter</taxon>
    </lineage>
</organism>
<dbReference type="PATRIC" id="fig|84531.8.peg.708"/>
<dbReference type="InterPro" id="IPR012675">
    <property type="entry name" value="Beta-grasp_dom_sf"/>
</dbReference>
<keyword evidence="6" id="KW-0560">Oxidoreductase</keyword>
<keyword evidence="5" id="KW-0479">Metal-binding</keyword>
<dbReference type="Gene3D" id="3.40.50.80">
    <property type="entry name" value="Nucleotide-binding domain of ferredoxin-NADP reductase (FNR) module"/>
    <property type="match status" value="1"/>
</dbReference>
<dbReference type="InterPro" id="IPR054582">
    <property type="entry name" value="DmmA-like_N"/>
</dbReference>
<dbReference type="GO" id="GO:0016491">
    <property type="term" value="F:oxidoreductase activity"/>
    <property type="evidence" value="ECO:0007669"/>
    <property type="project" value="UniProtKB-KW"/>
</dbReference>
<dbReference type="InterPro" id="IPR001041">
    <property type="entry name" value="2Fe-2S_ferredoxin-type"/>
</dbReference>
<name>A0A0S2F5M8_LYSAN</name>
<dbReference type="PROSITE" id="PS51384">
    <property type="entry name" value="FAD_FR"/>
    <property type="match status" value="1"/>
</dbReference>
<evidence type="ECO:0000256" key="1">
    <source>
        <dbReference type="ARBA" id="ARBA00001917"/>
    </source>
</evidence>
<dbReference type="CDD" id="cd00207">
    <property type="entry name" value="fer2"/>
    <property type="match status" value="1"/>
</dbReference>
<dbReference type="PRINTS" id="PR00409">
    <property type="entry name" value="PHDIOXRDTASE"/>
</dbReference>
<evidence type="ECO:0000313" key="12">
    <source>
        <dbReference type="Proteomes" id="UP000060787"/>
    </source>
</evidence>
<dbReference type="eggNOG" id="COG1018">
    <property type="taxonomic scope" value="Bacteria"/>
</dbReference>
<proteinExistence type="predicted"/>
<dbReference type="InterPro" id="IPR006058">
    <property type="entry name" value="2Fe2S_fd_BS"/>
</dbReference>
<dbReference type="Proteomes" id="UP000060787">
    <property type="component" value="Chromosome"/>
</dbReference>
<evidence type="ECO:0000259" key="10">
    <source>
        <dbReference type="PROSITE" id="PS51384"/>
    </source>
</evidence>
<evidence type="ECO:0000256" key="4">
    <source>
        <dbReference type="ARBA" id="ARBA00022714"/>
    </source>
</evidence>
<evidence type="ECO:0000256" key="6">
    <source>
        <dbReference type="ARBA" id="ARBA00023002"/>
    </source>
</evidence>
<dbReference type="Gene3D" id="3.10.20.30">
    <property type="match status" value="1"/>
</dbReference>
<dbReference type="InterPro" id="IPR017927">
    <property type="entry name" value="FAD-bd_FR_type"/>
</dbReference>
<evidence type="ECO:0000256" key="8">
    <source>
        <dbReference type="ARBA" id="ARBA00023014"/>
    </source>
</evidence>
<dbReference type="Pfam" id="PF22290">
    <property type="entry name" value="DmmA-like_N"/>
    <property type="match status" value="1"/>
</dbReference>
<dbReference type="GO" id="GO:0051537">
    <property type="term" value="F:2 iron, 2 sulfur cluster binding"/>
    <property type="evidence" value="ECO:0007669"/>
    <property type="project" value="UniProtKB-KW"/>
</dbReference>
<dbReference type="Pfam" id="PF01243">
    <property type="entry name" value="PNPOx_N"/>
    <property type="match status" value="1"/>
</dbReference>
<comment type="cofactor">
    <cofactor evidence="1">
        <name>FMN</name>
        <dbReference type="ChEBI" id="CHEBI:58210"/>
    </cofactor>
</comment>
<dbReference type="InterPro" id="IPR011576">
    <property type="entry name" value="Pyridox_Oxase_N"/>
</dbReference>
<dbReference type="PROSITE" id="PS51085">
    <property type="entry name" value="2FE2S_FER_2"/>
    <property type="match status" value="1"/>
</dbReference>
<dbReference type="SUPFAM" id="SSF63380">
    <property type="entry name" value="Riboflavin synthase domain-like"/>
    <property type="match status" value="1"/>
</dbReference>
<dbReference type="RefSeq" id="WP_057916582.1">
    <property type="nucleotide sequence ID" value="NZ_CP011129.1"/>
</dbReference>
<dbReference type="Gene3D" id="2.30.110.10">
    <property type="entry name" value="Electron Transport, Fmn-binding Protein, Chain A"/>
    <property type="match status" value="1"/>
</dbReference>
<accession>A0A0S2F5M8</accession>
<evidence type="ECO:0000259" key="9">
    <source>
        <dbReference type="PROSITE" id="PS51085"/>
    </source>
</evidence>
<feature type="domain" description="2Fe-2S ferredoxin-type" evidence="9">
    <location>
        <begin position="433"/>
        <end position="520"/>
    </location>
</feature>
<evidence type="ECO:0000256" key="7">
    <source>
        <dbReference type="ARBA" id="ARBA00023004"/>
    </source>
</evidence>
<keyword evidence="3" id="KW-0288">FMN</keyword>
<dbReference type="Pfam" id="PF00111">
    <property type="entry name" value="Fer2"/>
    <property type="match status" value="1"/>
</dbReference>
<keyword evidence="7" id="KW-0408">Iron</keyword>
<dbReference type="InterPro" id="IPR017938">
    <property type="entry name" value="Riboflavin_synthase-like_b-brl"/>
</dbReference>
<dbReference type="STRING" id="84531.LA76x_0681"/>
<keyword evidence="8" id="KW-0411">Iron-sulfur</keyword>
<keyword evidence="4" id="KW-0001">2Fe-2S</keyword>
<dbReference type="InterPro" id="IPR012349">
    <property type="entry name" value="Split_barrel_FMN-bd"/>
</dbReference>
<dbReference type="SUPFAM" id="SSF50475">
    <property type="entry name" value="FMN-binding split barrel"/>
    <property type="match status" value="1"/>
</dbReference>
<evidence type="ECO:0000256" key="3">
    <source>
        <dbReference type="ARBA" id="ARBA00022643"/>
    </source>
</evidence>
<dbReference type="GO" id="GO:0046872">
    <property type="term" value="F:metal ion binding"/>
    <property type="evidence" value="ECO:0007669"/>
    <property type="project" value="UniProtKB-KW"/>
</dbReference>
<feature type="domain" description="FAD-binding FR-type" evidence="10">
    <location>
        <begin position="205"/>
        <end position="310"/>
    </location>
</feature>
<dbReference type="CDD" id="cd06185">
    <property type="entry name" value="PDR_like"/>
    <property type="match status" value="1"/>
</dbReference>
<dbReference type="PANTHER" id="PTHR47354">
    <property type="entry name" value="NADH OXIDOREDUCTASE HCR"/>
    <property type="match status" value="1"/>
</dbReference>
<protein>
    <submittedName>
        <fullName evidence="11">2Fe-2S iron-sulfur cluster binding domain protein</fullName>
    </submittedName>
</protein>
<sequence>MSRAFADITFTPSVKDAQQRHGSREANRAFELAEDARDSIGEREAEFIAERDSFYQATVSETGWPYVQHRGGPAGFLKVLDAKTIGFADFRGNRQYLSVGNLAADGRISLILMDYPNRRRLKIWGRARIVDESSDAALIARLEVPAYRARVERGIVIEVEACDWNCPQHITPRYTEAEIERIAPARPTPPSEEKPRAAEAAVWGEGPLELVVAGVRQLTARVRAYELRHPQGDALPAVAAGAHLRVPVQLDGKTEMRHYSISSDPSRRDAYEIAVLREDAGRGASKALHAGFELGLRLRCEPARNDFALSEDARPVVLIAGGIGITPIKAMAHTLARRGQPFQIHYAGRGLRELPFLEALQAQFGERLSAYPADQGLRLDLRRLLSNVAADALIYACGPARLIDELNAVAANLGIGERVRIERFDAAARPDDRAIEIELRRSERRVRVAGSQTILDALLLAGVNAPSDCRAGNCGTCAVKVLDGVPEHRDSALSAAEKERAALMCICVSRAHSEHLALDL</sequence>
<evidence type="ECO:0000256" key="5">
    <source>
        <dbReference type="ARBA" id="ARBA00022723"/>
    </source>
</evidence>
<dbReference type="KEGG" id="lab:LA76x_0681"/>
<dbReference type="eggNOG" id="COG3576">
    <property type="taxonomic scope" value="Bacteria"/>
</dbReference>
<evidence type="ECO:0000313" key="11">
    <source>
        <dbReference type="EMBL" id="ALN78842.1"/>
    </source>
</evidence>
<reference evidence="11 12" key="1">
    <citation type="journal article" date="2015" name="BMC Genomics">
        <title>Comparative genomics and metabolic profiling of the genus Lysobacter.</title>
        <authorList>
            <person name="de Bruijn I."/>
            <person name="Cheng X."/>
            <person name="de Jager V."/>
            <person name="Exposito R.G."/>
            <person name="Watrous J."/>
            <person name="Patel N."/>
            <person name="Postma J."/>
            <person name="Dorrestein P.C."/>
            <person name="Kobayashi D."/>
            <person name="Raaijmakers J.M."/>
        </authorList>
    </citation>
    <scope>NUCLEOTIDE SEQUENCE [LARGE SCALE GENOMIC DNA]</scope>
    <source>
        <strain evidence="11 12">76</strain>
    </source>
</reference>
<gene>
    <name evidence="11" type="ORF">LA76x_0681</name>
</gene>
<dbReference type="PROSITE" id="PS00197">
    <property type="entry name" value="2FE2S_FER_1"/>
    <property type="match status" value="1"/>
</dbReference>
<dbReference type="EMBL" id="CP011129">
    <property type="protein sequence ID" value="ALN78842.1"/>
    <property type="molecule type" value="Genomic_DNA"/>
</dbReference>
<evidence type="ECO:0000256" key="2">
    <source>
        <dbReference type="ARBA" id="ARBA00022630"/>
    </source>
</evidence>
<dbReference type="PANTHER" id="PTHR47354:SF1">
    <property type="entry name" value="CARNITINE MONOOXYGENASE REDUCTASE SUBUNIT"/>
    <property type="match status" value="1"/>
</dbReference>
<dbReference type="SUPFAM" id="SSF54292">
    <property type="entry name" value="2Fe-2S ferredoxin-like"/>
    <property type="match status" value="1"/>
</dbReference>
<dbReference type="InterPro" id="IPR036010">
    <property type="entry name" value="2Fe-2S_ferredoxin-like_sf"/>
</dbReference>
<keyword evidence="2" id="KW-0285">Flavoprotein</keyword>
<dbReference type="SUPFAM" id="SSF52343">
    <property type="entry name" value="Ferredoxin reductase-like, C-terminal NADP-linked domain"/>
    <property type="match status" value="1"/>
</dbReference>
<keyword evidence="12" id="KW-1185">Reference proteome</keyword>